<dbReference type="SMART" id="SM00846">
    <property type="entry name" value="Gp_dh_N"/>
    <property type="match status" value="1"/>
</dbReference>
<evidence type="ECO:0000256" key="9">
    <source>
        <dbReference type="ARBA" id="ARBA00047698"/>
    </source>
</evidence>
<dbReference type="EMBL" id="CAAGRJ010020542">
    <property type="protein sequence ID" value="VFV34945.1"/>
    <property type="molecule type" value="Genomic_DNA"/>
</dbReference>
<keyword evidence="10" id="KW-1133">Transmembrane helix</keyword>
<name>A0A485NN50_LYNPA</name>
<feature type="transmembrane region" description="Helical" evidence="10">
    <location>
        <begin position="7"/>
        <end position="28"/>
    </location>
</feature>
<dbReference type="PANTHER" id="PTHR10836">
    <property type="entry name" value="GLYCERALDEHYDE 3-PHOSPHATE DEHYDROGENASE"/>
    <property type="match status" value="1"/>
</dbReference>
<evidence type="ECO:0000313" key="13">
    <source>
        <dbReference type="Proteomes" id="UP000386466"/>
    </source>
</evidence>
<protein>
    <recommendedName>
        <fullName evidence="4">Glyceraldehyde-3-phosphate dehydrogenase</fullName>
        <ecNumber evidence="3">1.2.1.12</ecNumber>
    </recommendedName>
</protein>
<keyword evidence="6" id="KW-0560">Oxidoreductase</keyword>
<evidence type="ECO:0000256" key="5">
    <source>
        <dbReference type="ARBA" id="ARBA00022490"/>
    </source>
</evidence>
<evidence type="ECO:0000256" key="10">
    <source>
        <dbReference type="SAM" id="Phobius"/>
    </source>
</evidence>
<reference evidence="12 13" key="1">
    <citation type="submission" date="2019-01" db="EMBL/GenBank/DDBJ databases">
        <authorList>
            <person name="Alioto T."/>
            <person name="Alioto T."/>
        </authorList>
    </citation>
    <scope>NUCLEOTIDE SEQUENCE [LARGE SCALE GENOMIC DNA]</scope>
</reference>
<gene>
    <name evidence="12" type="ORF">LYPA_23C003725</name>
</gene>
<keyword evidence="7" id="KW-0520">NAD</keyword>
<evidence type="ECO:0000256" key="8">
    <source>
        <dbReference type="ARBA" id="ARBA00023152"/>
    </source>
</evidence>
<feature type="transmembrane region" description="Helical" evidence="10">
    <location>
        <begin position="34"/>
        <end position="53"/>
    </location>
</feature>
<comment type="similarity">
    <text evidence="2">Belongs to the glyceraldehyde-3-phosphate dehydrogenase family.</text>
</comment>
<dbReference type="InterPro" id="IPR020831">
    <property type="entry name" value="GlycerAld/Erythrose_P_DH"/>
</dbReference>
<dbReference type="InterPro" id="IPR020828">
    <property type="entry name" value="GlycerAld_3-P_DH_NAD(P)-bd"/>
</dbReference>
<proteinExistence type="inferred from homology"/>
<dbReference type="PANTHER" id="PTHR10836:SF111">
    <property type="entry name" value="GLYCERALDEHYDE-3-PHOSPHATE DEHYDROGENASE"/>
    <property type="match status" value="1"/>
</dbReference>
<dbReference type="InterPro" id="IPR036291">
    <property type="entry name" value="NAD(P)-bd_dom_sf"/>
</dbReference>
<dbReference type="EC" id="1.2.1.12" evidence="3"/>
<keyword evidence="5" id="KW-0963">Cytoplasm</keyword>
<evidence type="ECO:0000313" key="12">
    <source>
        <dbReference type="EMBL" id="VFV34945.1"/>
    </source>
</evidence>
<comment type="catalytic activity">
    <reaction evidence="9">
        <text>D-glyceraldehyde 3-phosphate + phosphate + NAD(+) = (2R)-3-phospho-glyceroyl phosphate + NADH + H(+)</text>
        <dbReference type="Rhea" id="RHEA:10300"/>
        <dbReference type="ChEBI" id="CHEBI:15378"/>
        <dbReference type="ChEBI" id="CHEBI:43474"/>
        <dbReference type="ChEBI" id="CHEBI:57540"/>
        <dbReference type="ChEBI" id="CHEBI:57604"/>
        <dbReference type="ChEBI" id="CHEBI:57945"/>
        <dbReference type="ChEBI" id="CHEBI:59776"/>
        <dbReference type="EC" id="1.2.1.12"/>
    </reaction>
</comment>
<dbReference type="GO" id="GO:0051287">
    <property type="term" value="F:NAD binding"/>
    <property type="evidence" value="ECO:0007669"/>
    <property type="project" value="InterPro"/>
</dbReference>
<dbReference type="GO" id="GO:0006096">
    <property type="term" value="P:glycolytic process"/>
    <property type="evidence" value="ECO:0007669"/>
    <property type="project" value="UniProtKB-KW"/>
</dbReference>
<dbReference type="Gene3D" id="3.40.50.720">
    <property type="entry name" value="NAD(P)-binding Rossmann-like Domain"/>
    <property type="match status" value="1"/>
</dbReference>
<evidence type="ECO:0000256" key="7">
    <source>
        <dbReference type="ARBA" id="ARBA00023027"/>
    </source>
</evidence>
<dbReference type="SUPFAM" id="SSF51735">
    <property type="entry name" value="NAD(P)-binding Rossmann-fold domains"/>
    <property type="match status" value="1"/>
</dbReference>
<accession>A0A485NN50</accession>
<dbReference type="GO" id="GO:0005829">
    <property type="term" value="C:cytosol"/>
    <property type="evidence" value="ECO:0007669"/>
    <property type="project" value="TreeGrafter"/>
</dbReference>
<evidence type="ECO:0000256" key="6">
    <source>
        <dbReference type="ARBA" id="ARBA00023002"/>
    </source>
</evidence>
<keyword evidence="13" id="KW-1185">Reference proteome</keyword>
<evidence type="ECO:0000256" key="4">
    <source>
        <dbReference type="ARBA" id="ARBA00021022"/>
    </source>
</evidence>
<dbReference type="GO" id="GO:0004365">
    <property type="term" value="F:glyceraldehyde-3-phosphate dehydrogenase (NAD+) (phosphorylating) activity"/>
    <property type="evidence" value="ECO:0007669"/>
    <property type="project" value="UniProtKB-EC"/>
</dbReference>
<dbReference type="AlphaFoldDB" id="A0A485NN50"/>
<dbReference type="Proteomes" id="UP000386466">
    <property type="component" value="Unassembled WGS sequence"/>
</dbReference>
<evidence type="ECO:0000256" key="2">
    <source>
        <dbReference type="ARBA" id="ARBA00007406"/>
    </source>
</evidence>
<organism evidence="12 13">
    <name type="scientific">Lynx pardinus</name>
    <name type="common">Iberian lynx</name>
    <name type="synonym">Felis pardina</name>
    <dbReference type="NCBI Taxonomy" id="191816"/>
    <lineage>
        <taxon>Eukaryota</taxon>
        <taxon>Metazoa</taxon>
        <taxon>Chordata</taxon>
        <taxon>Craniata</taxon>
        <taxon>Vertebrata</taxon>
        <taxon>Euteleostomi</taxon>
        <taxon>Mammalia</taxon>
        <taxon>Eutheria</taxon>
        <taxon>Laurasiatheria</taxon>
        <taxon>Carnivora</taxon>
        <taxon>Feliformia</taxon>
        <taxon>Felidae</taxon>
        <taxon>Felinae</taxon>
        <taxon>Lynx</taxon>
    </lineage>
</organism>
<keyword evidence="10" id="KW-0812">Transmembrane</keyword>
<evidence type="ECO:0000259" key="11">
    <source>
        <dbReference type="SMART" id="SM00846"/>
    </source>
</evidence>
<sequence>MMVKFRVNRFALSGAWSPGLLLILVKWILSPSVAPSLTSATLSICSTLIPVMANSMAQSRLRTENLLSMGNPPPCSRKRNPASIKWGHAGAEDVVESTGVFTTMEKTGAHLKNGAKRVIISTLLLMPPCL</sequence>
<keyword evidence="8" id="KW-0324">Glycolysis</keyword>
<evidence type="ECO:0000256" key="3">
    <source>
        <dbReference type="ARBA" id="ARBA00013119"/>
    </source>
</evidence>
<feature type="domain" description="Glyceraldehyde 3-phosphate dehydrogenase NAD(P) binding" evidence="11">
    <location>
        <begin position="42"/>
        <end position="129"/>
    </location>
</feature>
<keyword evidence="10" id="KW-0472">Membrane</keyword>
<evidence type="ECO:0000256" key="1">
    <source>
        <dbReference type="ARBA" id="ARBA00004869"/>
    </source>
</evidence>
<comment type="pathway">
    <text evidence="1">Carbohydrate degradation; glycolysis; pyruvate from D-glyceraldehyde 3-phosphate: step 1/5.</text>
</comment>